<evidence type="ECO:0000313" key="3">
    <source>
        <dbReference type="Proteomes" id="UP000053660"/>
    </source>
</evidence>
<proteinExistence type="predicted"/>
<keyword evidence="3" id="KW-1185">Reference proteome</keyword>
<organism evidence="2 3">
    <name type="scientific">Oesophagostomum dentatum</name>
    <name type="common">Nodular worm</name>
    <dbReference type="NCBI Taxonomy" id="61180"/>
    <lineage>
        <taxon>Eukaryota</taxon>
        <taxon>Metazoa</taxon>
        <taxon>Ecdysozoa</taxon>
        <taxon>Nematoda</taxon>
        <taxon>Chromadorea</taxon>
        <taxon>Rhabditida</taxon>
        <taxon>Rhabditina</taxon>
        <taxon>Rhabditomorpha</taxon>
        <taxon>Strongyloidea</taxon>
        <taxon>Strongylidae</taxon>
        <taxon>Oesophagostomum</taxon>
    </lineage>
</organism>
<dbReference type="AlphaFoldDB" id="A0A0B1SSN5"/>
<feature type="region of interest" description="Disordered" evidence="1">
    <location>
        <begin position="1"/>
        <end position="53"/>
    </location>
</feature>
<sequence>MSSTEVAEQLQEAVSPVKNVEQKEHDKQKSPVKRRLDEQEEECVAKKARETEE</sequence>
<dbReference type="Proteomes" id="UP000053660">
    <property type="component" value="Unassembled WGS sequence"/>
</dbReference>
<dbReference type="OrthoDB" id="5868385at2759"/>
<accession>A0A0B1SSN5</accession>
<protein>
    <submittedName>
        <fullName evidence="2">Uncharacterized protein</fullName>
    </submittedName>
</protein>
<feature type="non-terminal residue" evidence="2">
    <location>
        <position position="53"/>
    </location>
</feature>
<name>A0A0B1SSN5_OESDE</name>
<feature type="compositionally biased region" description="Basic and acidic residues" evidence="1">
    <location>
        <begin position="20"/>
        <end position="53"/>
    </location>
</feature>
<reference evidence="2 3" key="1">
    <citation type="submission" date="2014-03" db="EMBL/GenBank/DDBJ databases">
        <title>Draft genome of the hookworm Oesophagostomum dentatum.</title>
        <authorList>
            <person name="Mitreva M."/>
        </authorList>
    </citation>
    <scope>NUCLEOTIDE SEQUENCE [LARGE SCALE GENOMIC DNA]</scope>
    <source>
        <strain evidence="2 3">OD-Hann</strain>
    </source>
</reference>
<dbReference type="EMBL" id="KN556686">
    <property type="protein sequence ID" value="KHJ87969.1"/>
    <property type="molecule type" value="Genomic_DNA"/>
</dbReference>
<gene>
    <name evidence="2" type="ORF">OESDEN_12243</name>
</gene>
<evidence type="ECO:0000313" key="2">
    <source>
        <dbReference type="EMBL" id="KHJ87969.1"/>
    </source>
</evidence>
<evidence type="ECO:0000256" key="1">
    <source>
        <dbReference type="SAM" id="MobiDB-lite"/>
    </source>
</evidence>